<organism evidence="1 2">
    <name type="scientific">Sphingomonas leidyi</name>
    <dbReference type="NCBI Taxonomy" id="68569"/>
    <lineage>
        <taxon>Bacteria</taxon>
        <taxon>Pseudomonadati</taxon>
        <taxon>Pseudomonadota</taxon>
        <taxon>Alphaproteobacteria</taxon>
        <taxon>Sphingomonadales</taxon>
        <taxon>Sphingomonadaceae</taxon>
        <taxon>Sphingomonas</taxon>
    </lineage>
</organism>
<comment type="caution">
    <text evidence="1">The sequence shown here is derived from an EMBL/GenBank/DDBJ whole genome shotgun (WGS) entry which is preliminary data.</text>
</comment>
<gene>
    <name evidence="1" type="ORF">FHR20_001327</name>
</gene>
<proteinExistence type="predicted"/>
<evidence type="ECO:0000313" key="2">
    <source>
        <dbReference type="Proteomes" id="UP000564677"/>
    </source>
</evidence>
<dbReference type="RefSeq" id="WP_167298755.1">
    <property type="nucleotide sequence ID" value="NZ_JAASQV010000001.1"/>
</dbReference>
<evidence type="ECO:0000313" key="1">
    <source>
        <dbReference type="EMBL" id="NIJ64396.1"/>
    </source>
</evidence>
<protein>
    <submittedName>
        <fullName evidence="1">Uncharacterized protein</fullName>
    </submittedName>
</protein>
<name>A0A7X5UZ61_9SPHN</name>
<keyword evidence="2" id="KW-1185">Reference proteome</keyword>
<dbReference type="EMBL" id="JAASQV010000001">
    <property type="protein sequence ID" value="NIJ64396.1"/>
    <property type="molecule type" value="Genomic_DNA"/>
</dbReference>
<dbReference type="AlphaFoldDB" id="A0A7X5UZ61"/>
<accession>A0A7X5UZ61</accession>
<dbReference type="Proteomes" id="UP000564677">
    <property type="component" value="Unassembled WGS sequence"/>
</dbReference>
<reference evidence="1 2" key="1">
    <citation type="submission" date="2020-03" db="EMBL/GenBank/DDBJ databases">
        <title>Genomic Encyclopedia of Type Strains, Phase IV (KMG-IV): sequencing the most valuable type-strain genomes for metagenomic binning, comparative biology and taxonomic classification.</title>
        <authorList>
            <person name="Goeker M."/>
        </authorList>
    </citation>
    <scope>NUCLEOTIDE SEQUENCE [LARGE SCALE GENOMIC DNA]</scope>
    <source>
        <strain evidence="1 2">DSM 4733</strain>
    </source>
</reference>
<sequence>MKPVAPTDPIAEQVQGRAALWLDRSDLEWLSQFCGCADDATEDVRERCARIRFRASAALHKAGMKRPIEDES</sequence>